<dbReference type="AlphaFoldDB" id="A0A1I4BW03"/>
<accession>A0A1I4BW03</accession>
<evidence type="ECO:0000256" key="1">
    <source>
        <dbReference type="SAM" id="MobiDB-lite"/>
    </source>
</evidence>
<reference evidence="3" key="1">
    <citation type="submission" date="2016-10" db="EMBL/GenBank/DDBJ databases">
        <authorList>
            <person name="Varghese N."/>
            <person name="Submissions S."/>
        </authorList>
    </citation>
    <scope>NUCLEOTIDE SEQUENCE [LARGE SCALE GENOMIC DNA]</scope>
    <source>
        <strain evidence="3">PL19</strain>
    </source>
</reference>
<feature type="region of interest" description="Disordered" evidence="1">
    <location>
        <begin position="62"/>
        <end position="90"/>
    </location>
</feature>
<name>A0A1I4BW03_9ACTN</name>
<dbReference type="RefSeq" id="WP_093849887.1">
    <property type="nucleotide sequence ID" value="NZ_FOSG01000008.1"/>
</dbReference>
<evidence type="ECO:0000313" key="2">
    <source>
        <dbReference type="EMBL" id="SFK72713.1"/>
    </source>
</evidence>
<dbReference type="OrthoDB" id="3394330at2"/>
<feature type="compositionally biased region" description="Low complexity" evidence="1">
    <location>
        <begin position="62"/>
        <end position="72"/>
    </location>
</feature>
<dbReference type="InterPro" id="IPR020109">
    <property type="entry name" value="Holin_r1t"/>
</dbReference>
<dbReference type="Pfam" id="PF16945">
    <property type="entry name" value="Phage_r1t_holin"/>
    <property type="match status" value="1"/>
</dbReference>
<gene>
    <name evidence="2" type="ORF">SAMN05192584_108154</name>
</gene>
<keyword evidence="3" id="KW-1185">Reference proteome</keyword>
<protein>
    <submittedName>
        <fullName evidence="2">Holin, r1t family</fullName>
    </submittedName>
</protein>
<dbReference type="EMBL" id="FOSG01000008">
    <property type="protein sequence ID" value="SFK72713.1"/>
    <property type="molecule type" value="Genomic_DNA"/>
</dbReference>
<evidence type="ECO:0000313" key="3">
    <source>
        <dbReference type="Proteomes" id="UP000198928"/>
    </source>
</evidence>
<proteinExistence type="predicted"/>
<organism evidence="2 3">
    <name type="scientific">Streptomyces pini</name>
    <dbReference type="NCBI Taxonomy" id="1520580"/>
    <lineage>
        <taxon>Bacteria</taxon>
        <taxon>Bacillati</taxon>
        <taxon>Actinomycetota</taxon>
        <taxon>Actinomycetes</taxon>
        <taxon>Kitasatosporales</taxon>
        <taxon>Streptomycetaceae</taxon>
        <taxon>Streptomyces</taxon>
    </lineage>
</organism>
<sequence length="90" mass="8641">MFTGAFWKAAFERAVRTFAQGTLGVASADGLGIVDVDWGGALSVGGLAAVLAVLTAVATSGGPEGPGLTETTVKAGPSHGSTVTPGPGAV</sequence>
<dbReference type="Proteomes" id="UP000198928">
    <property type="component" value="Unassembled WGS sequence"/>
</dbReference>